<dbReference type="InterPro" id="IPR000182">
    <property type="entry name" value="GNAT_dom"/>
</dbReference>
<feature type="region of interest" description="Disordered" evidence="1">
    <location>
        <begin position="213"/>
        <end position="241"/>
    </location>
</feature>
<dbReference type="RefSeq" id="WP_120677326.1">
    <property type="nucleotide sequence ID" value="NZ_RBAL01000004.1"/>
</dbReference>
<dbReference type="InterPro" id="IPR016181">
    <property type="entry name" value="Acyl_CoA_acyltransferase"/>
</dbReference>
<dbReference type="Gene3D" id="3.40.630.30">
    <property type="match status" value="1"/>
</dbReference>
<gene>
    <name evidence="3" type="ORF">D7294_08680</name>
</gene>
<dbReference type="Proteomes" id="UP000272474">
    <property type="component" value="Unassembled WGS sequence"/>
</dbReference>
<name>A0A3A9Z6U8_9ACTN</name>
<reference evidence="3 4" key="1">
    <citation type="journal article" date="2014" name="Int. J. Syst. Evol. Microbiol.">
        <title>Streptomyces hoynatensis sp. nov., isolated from deep marine sediment.</title>
        <authorList>
            <person name="Veyisoglu A."/>
            <person name="Sahin N."/>
        </authorList>
    </citation>
    <scope>NUCLEOTIDE SEQUENCE [LARGE SCALE GENOMIC DNA]</scope>
    <source>
        <strain evidence="3 4">KCTC 29097</strain>
    </source>
</reference>
<dbReference type="OrthoDB" id="3395054at2"/>
<protein>
    <submittedName>
        <fullName evidence="3">N-acetyltransferase</fullName>
    </submittedName>
</protein>
<dbReference type="AlphaFoldDB" id="A0A3A9Z6U8"/>
<dbReference type="PROSITE" id="PS51186">
    <property type="entry name" value="GNAT"/>
    <property type="match status" value="1"/>
</dbReference>
<evidence type="ECO:0000256" key="1">
    <source>
        <dbReference type="SAM" id="MobiDB-lite"/>
    </source>
</evidence>
<evidence type="ECO:0000313" key="4">
    <source>
        <dbReference type="Proteomes" id="UP000272474"/>
    </source>
</evidence>
<organism evidence="3 4">
    <name type="scientific">Streptomyces hoynatensis</name>
    <dbReference type="NCBI Taxonomy" id="1141874"/>
    <lineage>
        <taxon>Bacteria</taxon>
        <taxon>Bacillati</taxon>
        <taxon>Actinomycetota</taxon>
        <taxon>Actinomycetes</taxon>
        <taxon>Kitasatosporales</taxon>
        <taxon>Streptomycetaceae</taxon>
        <taxon>Streptomyces</taxon>
    </lineage>
</organism>
<dbReference type="EMBL" id="RBAL01000004">
    <property type="protein sequence ID" value="RKN43789.1"/>
    <property type="molecule type" value="Genomic_DNA"/>
</dbReference>
<keyword evidence="3" id="KW-0808">Transferase</keyword>
<accession>A0A3A9Z6U8</accession>
<comment type="caution">
    <text evidence="3">The sequence shown here is derived from an EMBL/GenBank/DDBJ whole genome shotgun (WGS) entry which is preliminary data.</text>
</comment>
<feature type="domain" description="N-acetyltransferase" evidence="2">
    <location>
        <begin position="77"/>
        <end position="214"/>
    </location>
</feature>
<dbReference type="GO" id="GO:0016747">
    <property type="term" value="F:acyltransferase activity, transferring groups other than amino-acyl groups"/>
    <property type="evidence" value="ECO:0007669"/>
    <property type="project" value="InterPro"/>
</dbReference>
<evidence type="ECO:0000313" key="3">
    <source>
        <dbReference type="EMBL" id="RKN43789.1"/>
    </source>
</evidence>
<evidence type="ECO:0000259" key="2">
    <source>
        <dbReference type="PROSITE" id="PS51186"/>
    </source>
</evidence>
<dbReference type="SUPFAM" id="SSF55729">
    <property type="entry name" value="Acyl-CoA N-acyltransferases (Nat)"/>
    <property type="match status" value="1"/>
</dbReference>
<dbReference type="Pfam" id="PF13302">
    <property type="entry name" value="Acetyltransf_3"/>
    <property type="match status" value="1"/>
</dbReference>
<keyword evidence="4" id="KW-1185">Reference proteome</keyword>
<sequence>MLWSGRLRGRAGPELPFPGGCGPRRHSLRTERLLLATPHTVLDVVACMAAASDEEAQRWLGWDSGTVPDPDIREALLRLRPGDPVSRRIPGGRRLRKAPYRPGPEPHELLIAVRLDDGRYAGALRVDPATAELGGWLAPHARGRGMGTELFRAGALFGHAHLGLAVVRAGHEPANLASARALAGAGFAPDGGPPRHTLPNGREIGARWLRHASPEPAGRCGGTAAKAPGGGAAHPAPVGPH</sequence>
<proteinExistence type="predicted"/>